<evidence type="ECO:0000313" key="2">
    <source>
        <dbReference type="Proteomes" id="UP001163321"/>
    </source>
</evidence>
<keyword evidence="2" id="KW-1185">Reference proteome</keyword>
<gene>
    <name evidence="1" type="ORF">PsorP6_005587</name>
</gene>
<evidence type="ECO:0000313" key="1">
    <source>
        <dbReference type="EMBL" id="KAI9913949.1"/>
    </source>
</evidence>
<accession>A0ACC0W5E2</accession>
<protein>
    <submittedName>
        <fullName evidence="1">Uncharacterized protein</fullName>
    </submittedName>
</protein>
<sequence length="133" mass="15277">MEKKRKDRESLEMGASDSLAMGAWRAIAMRQYEDRRQEEALKKKIVAAVTQRVRSIKDLEHVVRKRVRVVQNLATLDELDFLEKKPRVEDKDTLLYTTYFQHLDALYGKVDEVFSTVGLKPAPGGILSGQRTV</sequence>
<proteinExistence type="predicted"/>
<name>A0ACC0W5E2_9STRA</name>
<reference evidence="1 2" key="1">
    <citation type="journal article" date="2022" name="bioRxiv">
        <title>The genome of the oomycete Peronosclerospora sorghi, a cosmopolitan pathogen of maize and sorghum, is inflated with dispersed pseudogenes.</title>
        <authorList>
            <person name="Fletcher K."/>
            <person name="Martin F."/>
            <person name="Isakeit T."/>
            <person name="Cavanaugh K."/>
            <person name="Magill C."/>
            <person name="Michelmore R."/>
        </authorList>
    </citation>
    <scope>NUCLEOTIDE SEQUENCE [LARGE SCALE GENOMIC DNA]</scope>
    <source>
        <strain evidence="1">P6</strain>
    </source>
</reference>
<dbReference type="EMBL" id="CM047583">
    <property type="protein sequence ID" value="KAI9913949.1"/>
    <property type="molecule type" value="Genomic_DNA"/>
</dbReference>
<comment type="caution">
    <text evidence="1">The sequence shown here is derived from an EMBL/GenBank/DDBJ whole genome shotgun (WGS) entry which is preliminary data.</text>
</comment>
<organism evidence="1 2">
    <name type="scientific">Peronosclerospora sorghi</name>
    <dbReference type="NCBI Taxonomy" id="230839"/>
    <lineage>
        <taxon>Eukaryota</taxon>
        <taxon>Sar</taxon>
        <taxon>Stramenopiles</taxon>
        <taxon>Oomycota</taxon>
        <taxon>Peronosporomycetes</taxon>
        <taxon>Peronosporales</taxon>
        <taxon>Peronosporaceae</taxon>
        <taxon>Peronosclerospora</taxon>
    </lineage>
</organism>
<dbReference type="Proteomes" id="UP001163321">
    <property type="component" value="Chromosome 4"/>
</dbReference>